<dbReference type="InterPro" id="IPR000858">
    <property type="entry name" value="S_locus_glycoprot_dom"/>
</dbReference>
<dbReference type="InterPro" id="IPR000719">
    <property type="entry name" value="Prot_kinase_dom"/>
</dbReference>
<dbReference type="PANTHER" id="PTHR32444">
    <property type="entry name" value="BULB-TYPE LECTIN DOMAIN-CONTAINING PROTEIN"/>
    <property type="match status" value="1"/>
</dbReference>
<feature type="domain" description="Bulb-type lectin" evidence="16">
    <location>
        <begin position="40"/>
        <end position="161"/>
    </location>
</feature>
<gene>
    <name evidence="18" type="ORF">EJD97_025756</name>
</gene>
<evidence type="ECO:0000259" key="15">
    <source>
        <dbReference type="PROSITE" id="PS50026"/>
    </source>
</evidence>
<dbReference type="GO" id="GO:0048544">
    <property type="term" value="P:recognition of pollen"/>
    <property type="evidence" value="ECO:0007669"/>
    <property type="project" value="InterPro"/>
</dbReference>
<dbReference type="CDD" id="cd00028">
    <property type="entry name" value="B_lectin"/>
    <property type="match status" value="1"/>
</dbReference>
<dbReference type="CDD" id="cd00054">
    <property type="entry name" value="EGF_CA"/>
    <property type="match status" value="1"/>
</dbReference>
<evidence type="ECO:0000259" key="17">
    <source>
        <dbReference type="PROSITE" id="PS50948"/>
    </source>
</evidence>
<dbReference type="InterPro" id="IPR036426">
    <property type="entry name" value="Bulb-type_lectin_dom_sf"/>
</dbReference>
<dbReference type="AlphaFoldDB" id="A0A6N2C7D5"/>
<dbReference type="SMART" id="SM00220">
    <property type="entry name" value="S_TKc"/>
    <property type="match status" value="1"/>
</dbReference>
<keyword evidence="3" id="KW-0808">Transferase</keyword>
<dbReference type="PROSITE" id="PS50948">
    <property type="entry name" value="PAN"/>
    <property type="match status" value="1"/>
</dbReference>
<keyword evidence="2" id="KW-0723">Serine/threonine-protein kinase</keyword>
<keyword evidence="5" id="KW-0547">Nucleotide-binding</keyword>
<dbReference type="InterPro" id="IPR000742">
    <property type="entry name" value="EGF"/>
</dbReference>
<comment type="catalytic activity">
    <reaction evidence="10">
        <text>L-threonyl-[protein] + ATP = O-phospho-L-threonyl-[protein] + ADP + H(+)</text>
        <dbReference type="Rhea" id="RHEA:46608"/>
        <dbReference type="Rhea" id="RHEA-COMP:11060"/>
        <dbReference type="Rhea" id="RHEA-COMP:11605"/>
        <dbReference type="ChEBI" id="CHEBI:15378"/>
        <dbReference type="ChEBI" id="CHEBI:30013"/>
        <dbReference type="ChEBI" id="CHEBI:30616"/>
        <dbReference type="ChEBI" id="CHEBI:61977"/>
        <dbReference type="ChEBI" id="CHEBI:456216"/>
        <dbReference type="EC" id="2.7.11.1"/>
    </reaction>
</comment>
<dbReference type="FunFam" id="1.10.510.10:FF:001023">
    <property type="entry name" value="Os07g0541700 protein"/>
    <property type="match status" value="1"/>
</dbReference>
<dbReference type="PROSITE" id="PS50026">
    <property type="entry name" value="EGF_3"/>
    <property type="match status" value="1"/>
</dbReference>
<dbReference type="Gene3D" id="3.30.200.20">
    <property type="entry name" value="Phosphorylase Kinase, domain 1"/>
    <property type="match status" value="1"/>
</dbReference>
<keyword evidence="12" id="KW-0245">EGF-like domain</keyword>
<keyword evidence="7" id="KW-0067">ATP-binding</keyword>
<feature type="domain" description="Protein kinase" evidence="14">
    <location>
        <begin position="390"/>
        <end position="609"/>
    </location>
</feature>
<dbReference type="GO" id="GO:0005524">
    <property type="term" value="F:ATP binding"/>
    <property type="evidence" value="ECO:0007669"/>
    <property type="project" value="UniProtKB-KW"/>
</dbReference>
<keyword evidence="13" id="KW-0812">Transmembrane</keyword>
<organism evidence="18">
    <name type="scientific">Solanum chilense</name>
    <name type="common">Tomato</name>
    <name type="synonym">Lycopersicon chilense</name>
    <dbReference type="NCBI Taxonomy" id="4083"/>
    <lineage>
        <taxon>Eukaryota</taxon>
        <taxon>Viridiplantae</taxon>
        <taxon>Streptophyta</taxon>
        <taxon>Embryophyta</taxon>
        <taxon>Tracheophyta</taxon>
        <taxon>Spermatophyta</taxon>
        <taxon>Magnoliopsida</taxon>
        <taxon>eudicotyledons</taxon>
        <taxon>Gunneridae</taxon>
        <taxon>Pentapetalae</taxon>
        <taxon>asterids</taxon>
        <taxon>lamiids</taxon>
        <taxon>Solanales</taxon>
        <taxon>Solanaceae</taxon>
        <taxon>Solanoideae</taxon>
        <taxon>Solaneae</taxon>
        <taxon>Solanum</taxon>
        <taxon>Solanum subgen. Lycopersicon</taxon>
    </lineage>
</organism>
<evidence type="ECO:0000256" key="5">
    <source>
        <dbReference type="ARBA" id="ARBA00022741"/>
    </source>
</evidence>
<dbReference type="Pfam" id="PF07714">
    <property type="entry name" value="PK_Tyr_Ser-Thr"/>
    <property type="match status" value="1"/>
</dbReference>
<dbReference type="CDD" id="cd01098">
    <property type="entry name" value="PAN_AP_plant"/>
    <property type="match status" value="1"/>
</dbReference>
<evidence type="ECO:0000256" key="1">
    <source>
        <dbReference type="ARBA" id="ARBA00012513"/>
    </source>
</evidence>
<evidence type="ECO:0000259" key="14">
    <source>
        <dbReference type="PROSITE" id="PS50011"/>
    </source>
</evidence>
<dbReference type="SMART" id="SM00473">
    <property type="entry name" value="PAN_AP"/>
    <property type="match status" value="1"/>
</dbReference>
<keyword evidence="6" id="KW-0418">Kinase</keyword>
<evidence type="ECO:0000256" key="6">
    <source>
        <dbReference type="ARBA" id="ARBA00022777"/>
    </source>
</evidence>
<feature type="domain" description="Apple" evidence="17">
    <location>
        <begin position="296"/>
        <end position="377"/>
    </location>
</feature>
<reference evidence="18" key="1">
    <citation type="submission" date="2019-05" db="EMBL/GenBank/DDBJ databases">
        <title>The de novo reference genome and transcriptome assemblies of the wild tomato species Solanum chilense.</title>
        <authorList>
            <person name="Stam R."/>
            <person name="Nosenko T."/>
            <person name="Hoerger A.C."/>
            <person name="Stephan W."/>
            <person name="Seidel M.A."/>
            <person name="Kuhn J.M.M."/>
            <person name="Haberer G."/>
            <person name="Tellier A."/>
        </authorList>
    </citation>
    <scope>NUCLEOTIDE SEQUENCE</scope>
    <source>
        <tissue evidence="18">Mature leaves</tissue>
    </source>
</reference>
<evidence type="ECO:0000256" key="8">
    <source>
        <dbReference type="ARBA" id="ARBA00023157"/>
    </source>
</evidence>
<dbReference type="Gene3D" id="1.10.510.10">
    <property type="entry name" value="Transferase(Phosphotransferase) domain 1"/>
    <property type="match status" value="1"/>
</dbReference>
<dbReference type="SMART" id="SM00108">
    <property type="entry name" value="B_lectin"/>
    <property type="match status" value="1"/>
</dbReference>
<dbReference type="SUPFAM" id="SSF51110">
    <property type="entry name" value="alpha-D-mannose-specific plant lectins"/>
    <property type="match status" value="1"/>
</dbReference>
<name>A0A6N2C7D5_SOLCI</name>
<evidence type="ECO:0000256" key="13">
    <source>
        <dbReference type="SAM" id="Phobius"/>
    </source>
</evidence>
<dbReference type="SUPFAM" id="SSF56112">
    <property type="entry name" value="Protein kinase-like (PK-like)"/>
    <property type="match status" value="1"/>
</dbReference>
<evidence type="ECO:0000256" key="4">
    <source>
        <dbReference type="ARBA" id="ARBA00022729"/>
    </source>
</evidence>
<keyword evidence="8" id="KW-1015">Disulfide bond</keyword>
<protein>
    <recommendedName>
        <fullName evidence="1">non-specific serine/threonine protein kinase</fullName>
        <ecNumber evidence="1">2.7.11.1</ecNumber>
    </recommendedName>
</protein>
<dbReference type="Pfam" id="PF01453">
    <property type="entry name" value="B_lectin"/>
    <property type="match status" value="1"/>
</dbReference>
<sequence length="609" mass="69066">MIQFRTAMLVSWHYKPMEVLWLISCCACLFCLPGRICAVSHRISRSQTLIDGESLASEEGTFELGFFSPGSSIHQYLGIWYKNIPIRTVVWVANRKTPIKDRTGVFTINSTGSIVVTSRTSGDIWSTNSFKDAKSPALQLLDSGDLILRDEKGTNSDFYLWKSFHYPSDTLNSDDPSPGELRNGIELHEFPQAVIWKATKKYFRSGPWNGERFSGAPELRVDPRYLWVEADQAWKLYASVPRDYCDIYDLCGANGVCVISDSPVCQCLEGFEPKSPDSWNLMDWSEGCILSKPFSCQSKEVFFKFSELKLPNTTKSWVTGTRNLQECREACFKNCSCMAYSNSDGRGQGSGCVLWFHELLDIRQIPNGGQDLYIRIEASKQAGIHVVNSILISLITVAVLFGLVLLCYYLSWRNTKARDGQEIAVKRLSKSSGQGLNEFKNEVKLIAKLQHRNLVKLVGSCIDDEEKMLIYEYMANGSLDSFVFDQTRRKQFGWSKFFQIIDGIAIGLLYLHQDSRLRSIHRDLKASNVLLDAELNPKIPDFDLARTFQGDQCGDNTERVIGTLHGECGWKGHPSHPRRQTKYVGRGSDVEWREYTTTAKTTWFSEVLL</sequence>
<dbReference type="Pfam" id="PF00954">
    <property type="entry name" value="S_locus_glycop"/>
    <property type="match status" value="1"/>
</dbReference>
<proteinExistence type="predicted"/>
<dbReference type="PROSITE" id="PS50011">
    <property type="entry name" value="PROTEIN_KINASE_DOM"/>
    <property type="match status" value="1"/>
</dbReference>
<keyword evidence="13" id="KW-1133">Transmembrane helix</keyword>
<evidence type="ECO:0000256" key="2">
    <source>
        <dbReference type="ARBA" id="ARBA00022527"/>
    </source>
</evidence>
<dbReference type="InterPro" id="IPR003609">
    <property type="entry name" value="Pan_app"/>
</dbReference>
<dbReference type="Gene3D" id="2.90.10.10">
    <property type="entry name" value="Bulb-type lectin domain"/>
    <property type="match status" value="1"/>
</dbReference>
<evidence type="ECO:0000256" key="7">
    <source>
        <dbReference type="ARBA" id="ARBA00022840"/>
    </source>
</evidence>
<evidence type="ECO:0000256" key="10">
    <source>
        <dbReference type="ARBA" id="ARBA00047899"/>
    </source>
</evidence>
<evidence type="ECO:0000313" key="18">
    <source>
        <dbReference type="EMBL" id="TMX00870.1"/>
    </source>
</evidence>
<comment type="caution">
    <text evidence="18">The sequence shown here is derived from an EMBL/GenBank/DDBJ whole genome shotgun (WGS) entry which is preliminary data.</text>
</comment>
<feature type="domain" description="EGF-like" evidence="15">
    <location>
        <begin position="241"/>
        <end position="277"/>
    </location>
</feature>
<evidence type="ECO:0000256" key="9">
    <source>
        <dbReference type="ARBA" id="ARBA00023180"/>
    </source>
</evidence>
<dbReference type="PANTHER" id="PTHR32444:SF244">
    <property type="entry name" value="RECEPTOR-LIKE SERINE_THREONINE-PROTEIN KINASE"/>
    <property type="match status" value="1"/>
</dbReference>
<dbReference type="EC" id="2.7.11.1" evidence="1"/>
<dbReference type="InterPro" id="IPR011009">
    <property type="entry name" value="Kinase-like_dom_sf"/>
</dbReference>
<keyword evidence="13" id="KW-0472">Membrane</keyword>
<evidence type="ECO:0000259" key="16">
    <source>
        <dbReference type="PROSITE" id="PS50927"/>
    </source>
</evidence>
<accession>A0A6N2C7D5</accession>
<dbReference type="InterPro" id="IPR001245">
    <property type="entry name" value="Ser-Thr/Tyr_kinase_cat_dom"/>
</dbReference>
<dbReference type="GO" id="GO:0004674">
    <property type="term" value="F:protein serine/threonine kinase activity"/>
    <property type="evidence" value="ECO:0007669"/>
    <property type="project" value="UniProtKB-KW"/>
</dbReference>
<keyword evidence="4" id="KW-0732">Signal</keyword>
<dbReference type="EMBL" id="RXGB01000987">
    <property type="protein sequence ID" value="TMX00870.1"/>
    <property type="molecule type" value="Genomic_DNA"/>
</dbReference>
<dbReference type="Pfam" id="PF08276">
    <property type="entry name" value="PAN_2"/>
    <property type="match status" value="1"/>
</dbReference>
<feature type="transmembrane region" description="Helical" evidence="13">
    <location>
        <begin position="390"/>
        <end position="410"/>
    </location>
</feature>
<comment type="caution">
    <text evidence="12">Lacks conserved residue(s) required for the propagation of feature annotation.</text>
</comment>
<dbReference type="FunFam" id="3.30.200.20:FF:000924">
    <property type="entry name" value="Uncharacterized protein"/>
    <property type="match status" value="1"/>
</dbReference>
<evidence type="ECO:0000256" key="11">
    <source>
        <dbReference type="ARBA" id="ARBA00048679"/>
    </source>
</evidence>
<dbReference type="PROSITE" id="PS50927">
    <property type="entry name" value="BULB_LECTIN"/>
    <property type="match status" value="1"/>
</dbReference>
<evidence type="ECO:0000256" key="12">
    <source>
        <dbReference type="PROSITE-ProRule" id="PRU00076"/>
    </source>
</evidence>
<dbReference type="InterPro" id="IPR001480">
    <property type="entry name" value="Bulb-type_lectin_dom"/>
</dbReference>
<comment type="catalytic activity">
    <reaction evidence="11">
        <text>L-seryl-[protein] + ATP = O-phospho-L-seryl-[protein] + ADP + H(+)</text>
        <dbReference type="Rhea" id="RHEA:17989"/>
        <dbReference type="Rhea" id="RHEA-COMP:9863"/>
        <dbReference type="Rhea" id="RHEA-COMP:11604"/>
        <dbReference type="ChEBI" id="CHEBI:15378"/>
        <dbReference type="ChEBI" id="CHEBI:29999"/>
        <dbReference type="ChEBI" id="CHEBI:30616"/>
        <dbReference type="ChEBI" id="CHEBI:83421"/>
        <dbReference type="ChEBI" id="CHEBI:456216"/>
        <dbReference type="EC" id="2.7.11.1"/>
    </reaction>
</comment>
<keyword evidence="9" id="KW-0325">Glycoprotein</keyword>
<dbReference type="FunFam" id="2.90.10.10:FF:000001">
    <property type="entry name" value="G-type lectin S-receptor-like serine/threonine-protein kinase"/>
    <property type="match status" value="1"/>
</dbReference>
<evidence type="ECO:0000256" key="3">
    <source>
        <dbReference type="ARBA" id="ARBA00022679"/>
    </source>
</evidence>